<evidence type="ECO:0000256" key="2">
    <source>
        <dbReference type="SAM" id="Phobius"/>
    </source>
</evidence>
<proteinExistence type="predicted"/>
<feature type="compositionally biased region" description="Basic and acidic residues" evidence="1">
    <location>
        <begin position="61"/>
        <end position="77"/>
    </location>
</feature>
<feature type="region of interest" description="Disordered" evidence="1">
    <location>
        <begin position="56"/>
        <end position="102"/>
    </location>
</feature>
<keyword evidence="2" id="KW-0812">Transmembrane</keyword>
<keyword evidence="2" id="KW-1133">Transmembrane helix</keyword>
<accession>A0ABW1D1E5</accession>
<keyword evidence="4" id="KW-1185">Reference proteome</keyword>
<gene>
    <name evidence="3" type="ORF">ACFPZ3_49170</name>
</gene>
<evidence type="ECO:0000256" key="1">
    <source>
        <dbReference type="SAM" id="MobiDB-lite"/>
    </source>
</evidence>
<keyword evidence="2" id="KW-0472">Membrane</keyword>
<reference evidence="4" key="1">
    <citation type="journal article" date="2019" name="Int. J. Syst. Evol. Microbiol.">
        <title>The Global Catalogue of Microorganisms (GCM) 10K type strain sequencing project: providing services to taxonomists for standard genome sequencing and annotation.</title>
        <authorList>
            <consortium name="The Broad Institute Genomics Platform"/>
            <consortium name="The Broad Institute Genome Sequencing Center for Infectious Disease"/>
            <person name="Wu L."/>
            <person name="Ma J."/>
        </authorList>
    </citation>
    <scope>NUCLEOTIDE SEQUENCE [LARGE SCALE GENOMIC DNA]</scope>
    <source>
        <strain evidence="4">CCUG 53903</strain>
    </source>
</reference>
<organism evidence="3 4">
    <name type="scientific">Nonomuraea insulae</name>
    <dbReference type="NCBI Taxonomy" id="1616787"/>
    <lineage>
        <taxon>Bacteria</taxon>
        <taxon>Bacillati</taxon>
        <taxon>Actinomycetota</taxon>
        <taxon>Actinomycetes</taxon>
        <taxon>Streptosporangiales</taxon>
        <taxon>Streptosporangiaceae</taxon>
        <taxon>Nonomuraea</taxon>
    </lineage>
</organism>
<dbReference type="RefSeq" id="WP_379521332.1">
    <property type="nucleotide sequence ID" value="NZ_JBHSPA010000071.1"/>
</dbReference>
<dbReference type="Proteomes" id="UP001596058">
    <property type="component" value="Unassembled WGS sequence"/>
</dbReference>
<evidence type="ECO:0000313" key="3">
    <source>
        <dbReference type="EMBL" id="MFC5831872.1"/>
    </source>
</evidence>
<sequence length="130" mass="13208">MRRRVLVRAGAVVAVVAVAGLVVYFVRVGLDHADQLASVIGLFVALVGLGVAIYGLGSDRSGTREDDRPLPKPESKPDVSASGARSVAIGGDNTGIVSTGDGATNVQMTAEASGEARIYQAGGDQTINEG</sequence>
<name>A0ABW1D1E5_9ACTN</name>
<comment type="caution">
    <text evidence="3">The sequence shown here is derived from an EMBL/GenBank/DDBJ whole genome shotgun (WGS) entry which is preliminary data.</text>
</comment>
<feature type="transmembrane region" description="Helical" evidence="2">
    <location>
        <begin position="36"/>
        <end position="56"/>
    </location>
</feature>
<protein>
    <submittedName>
        <fullName evidence="3">Uncharacterized protein</fullName>
    </submittedName>
</protein>
<dbReference type="EMBL" id="JBHSPA010000071">
    <property type="protein sequence ID" value="MFC5831872.1"/>
    <property type="molecule type" value="Genomic_DNA"/>
</dbReference>
<feature type="transmembrane region" description="Helical" evidence="2">
    <location>
        <begin position="7"/>
        <end position="30"/>
    </location>
</feature>
<evidence type="ECO:0000313" key="4">
    <source>
        <dbReference type="Proteomes" id="UP001596058"/>
    </source>
</evidence>